<reference evidence="2 3" key="1">
    <citation type="submission" date="2021-06" db="EMBL/GenBank/DDBJ databases">
        <authorList>
            <person name="Palmer J.M."/>
        </authorList>
    </citation>
    <scope>NUCLEOTIDE SEQUENCE [LARGE SCALE GENOMIC DNA]</scope>
    <source>
        <strain evidence="2 3">GA_2019</strain>
        <tissue evidence="2">Muscle</tissue>
    </source>
</reference>
<evidence type="ECO:0000313" key="3">
    <source>
        <dbReference type="Proteomes" id="UP001476798"/>
    </source>
</evidence>
<sequence>MRHRVQEDRGVEILVAGDSSNDEDLEASNDVETLVVGSDDEDLVAGGRLRGRDGDLNPRRSSGERCRNRWNPRESVGEARLWKSALGTLEEPWGALEEPTTESR</sequence>
<gene>
    <name evidence="2" type="ORF">GOODEAATRI_033058</name>
</gene>
<comment type="caution">
    <text evidence="2">The sequence shown here is derived from an EMBL/GenBank/DDBJ whole genome shotgun (WGS) entry which is preliminary data.</text>
</comment>
<accession>A0ABV0P9P9</accession>
<name>A0ABV0P9P9_9TELE</name>
<organism evidence="2 3">
    <name type="scientific">Goodea atripinnis</name>
    <dbReference type="NCBI Taxonomy" id="208336"/>
    <lineage>
        <taxon>Eukaryota</taxon>
        <taxon>Metazoa</taxon>
        <taxon>Chordata</taxon>
        <taxon>Craniata</taxon>
        <taxon>Vertebrata</taxon>
        <taxon>Euteleostomi</taxon>
        <taxon>Actinopterygii</taxon>
        <taxon>Neopterygii</taxon>
        <taxon>Teleostei</taxon>
        <taxon>Neoteleostei</taxon>
        <taxon>Acanthomorphata</taxon>
        <taxon>Ovalentaria</taxon>
        <taxon>Atherinomorphae</taxon>
        <taxon>Cyprinodontiformes</taxon>
        <taxon>Goodeidae</taxon>
        <taxon>Goodea</taxon>
    </lineage>
</organism>
<evidence type="ECO:0000256" key="1">
    <source>
        <dbReference type="SAM" id="MobiDB-lite"/>
    </source>
</evidence>
<dbReference type="Proteomes" id="UP001476798">
    <property type="component" value="Unassembled WGS sequence"/>
</dbReference>
<dbReference type="EMBL" id="JAHRIO010066528">
    <property type="protein sequence ID" value="MEQ2180181.1"/>
    <property type="molecule type" value="Genomic_DNA"/>
</dbReference>
<proteinExistence type="predicted"/>
<evidence type="ECO:0000313" key="2">
    <source>
        <dbReference type="EMBL" id="MEQ2180181.1"/>
    </source>
</evidence>
<feature type="compositionally biased region" description="Basic and acidic residues" evidence="1">
    <location>
        <begin position="1"/>
        <end position="11"/>
    </location>
</feature>
<feature type="region of interest" description="Disordered" evidence="1">
    <location>
        <begin position="1"/>
        <end position="27"/>
    </location>
</feature>
<feature type="compositionally biased region" description="Basic and acidic residues" evidence="1">
    <location>
        <begin position="50"/>
        <end position="71"/>
    </location>
</feature>
<protein>
    <submittedName>
        <fullName evidence="2">Uncharacterized protein</fullName>
    </submittedName>
</protein>
<keyword evidence="3" id="KW-1185">Reference proteome</keyword>
<feature type="region of interest" description="Disordered" evidence="1">
    <location>
        <begin position="44"/>
        <end position="71"/>
    </location>
</feature>